<dbReference type="Proteomes" id="UP001165583">
    <property type="component" value="Unassembled WGS sequence"/>
</dbReference>
<name>A0ABT2I7B3_9SPHN</name>
<comment type="caution">
    <text evidence="2">The sequence shown here is derived from an EMBL/GenBank/DDBJ whole genome shotgun (WGS) entry which is preliminary data.</text>
</comment>
<keyword evidence="1" id="KW-1133">Transmembrane helix</keyword>
<evidence type="ECO:0000313" key="3">
    <source>
        <dbReference type="Proteomes" id="UP001165583"/>
    </source>
</evidence>
<feature type="transmembrane region" description="Helical" evidence="1">
    <location>
        <begin position="12"/>
        <end position="39"/>
    </location>
</feature>
<evidence type="ECO:0000313" key="2">
    <source>
        <dbReference type="EMBL" id="MCT2400704.1"/>
    </source>
</evidence>
<reference evidence="2" key="1">
    <citation type="submission" date="2022-09" db="EMBL/GenBank/DDBJ databases">
        <title>Novosphingobium sp. Nov., a polycyclic aromatic hydrocarbon-degrading bacterium isolated form mangrove sediments in HongKong.</title>
        <authorList>
            <person name="Hu Z."/>
        </authorList>
    </citation>
    <scope>NUCLEOTIDE SEQUENCE</scope>
    <source>
        <strain evidence="2">HK4-1</strain>
    </source>
</reference>
<feature type="transmembrane region" description="Helical" evidence="1">
    <location>
        <begin position="138"/>
        <end position="155"/>
    </location>
</feature>
<dbReference type="Pfam" id="PF09933">
    <property type="entry name" value="DUF2165"/>
    <property type="match status" value="1"/>
</dbReference>
<protein>
    <submittedName>
        <fullName evidence="2">DUF2165 domain-containing protein</fullName>
    </submittedName>
</protein>
<evidence type="ECO:0000256" key="1">
    <source>
        <dbReference type="SAM" id="Phobius"/>
    </source>
</evidence>
<keyword evidence="1" id="KW-0812">Transmembrane</keyword>
<organism evidence="2 3">
    <name type="scientific">Novosphingobium mangrovi</name>
    <name type="common">ex Huang et al. 2023</name>
    <dbReference type="NCBI Taxonomy" id="2976432"/>
    <lineage>
        <taxon>Bacteria</taxon>
        <taxon>Pseudomonadati</taxon>
        <taxon>Pseudomonadota</taxon>
        <taxon>Alphaproteobacteria</taxon>
        <taxon>Sphingomonadales</taxon>
        <taxon>Sphingomonadaceae</taxon>
        <taxon>Novosphingobium</taxon>
    </lineage>
</organism>
<proteinExistence type="predicted"/>
<dbReference type="EMBL" id="JANZXA010000009">
    <property type="protein sequence ID" value="MCT2400704.1"/>
    <property type="molecule type" value="Genomic_DNA"/>
</dbReference>
<accession>A0ABT2I7B3</accession>
<keyword evidence="1" id="KW-0472">Membrane</keyword>
<gene>
    <name evidence="2" type="ORF">NZK81_14190</name>
</gene>
<dbReference type="InterPro" id="IPR018681">
    <property type="entry name" value="DUF2165_transmembrane"/>
</dbReference>
<sequence length="164" mass="17739">MTDRLLKALVALILGAMAILYVIHNIANFGAAQAFFTYVTSHADQEAYPVTLLPVPPPALVLVAMALVFTLEIATGVLLLWAGVRMLTGRSDAAAFDKGVLIAKIGIGCALANWWGLFQAVAGAGYQMWQIQAGRDPFYSSWLFGAMYMLLLIFLNQRGDTEVA</sequence>
<keyword evidence="3" id="KW-1185">Reference proteome</keyword>
<feature type="transmembrane region" description="Helical" evidence="1">
    <location>
        <begin position="59"/>
        <end position="84"/>
    </location>
</feature>
<feature type="transmembrane region" description="Helical" evidence="1">
    <location>
        <begin position="105"/>
        <end position="126"/>
    </location>
</feature>
<dbReference type="RefSeq" id="WP_260046799.1">
    <property type="nucleotide sequence ID" value="NZ_JANZXA010000009.1"/>
</dbReference>